<feature type="region of interest" description="Disordered" evidence="1">
    <location>
        <begin position="193"/>
        <end position="277"/>
    </location>
</feature>
<dbReference type="RefSeq" id="WP_131304103.1">
    <property type="nucleotide sequence ID" value="NZ_SJJR01000008.1"/>
</dbReference>
<comment type="caution">
    <text evidence="2">The sequence shown here is derived from an EMBL/GenBank/DDBJ whole genome shotgun (WGS) entry which is preliminary data.</text>
</comment>
<reference evidence="2 3" key="1">
    <citation type="submission" date="2019-02" db="EMBL/GenBank/DDBJ databases">
        <title>Jishengella sp. nov., isolated from a root of Zingiber montanum.</title>
        <authorList>
            <person name="Kuncharoen N."/>
            <person name="Kudo T."/>
            <person name="Masahiro Y."/>
            <person name="Ohkuma M."/>
            <person name="Tanasupawat S."/>
        </authorList>
    </citation>
    <scope>NUCLEOTIDE SEQUENCE [LARGE SCALE GENOMIC DNA]</scope>
    <source>
        <strain evidence="2 3">PLAI 1-1</strain>
    </source>
</reference>
<evidence type="ECO:0000256" key="1">
    <source>
        <dbReference type="SAM" id="MobiDB-lite"/>
    </source>
</evidence>
<keyword evidence="3" id="KW-1185">Reference proteome</keyword>
<evidence type="ECO:0000313" key="3">
    <source>
        <dbReference type="Proteomes" id="UP000292274"/>
    </source>
</evidence>
<protein>
    <submittedName>
        <fullName evidence="2">Uncharacterized protein</fullName>
    </submittedName>
</protein>
<dbReference type="Proteomes" id="UP000292274">
    <property type="component" value="Unassembled WGS sequence"/>
</dbReference>
<dbReference type="EMBL" id="SJJR01000008">
    <property type="protein sequence ID" value="TCB96790.1"/>
    <property type="molecule type" value="Genomic_DNA"/>
</dbReference>
<dbReference type="AlphaFoldDB" id="A0A4R0GHF7"/>
<feature type="compositionally biased region" description="Polar residues" evidence="1">
    <location>
        <begin position="208"/>
        <end position="223"/>
    </location>
</feature>
<sequence length="277" mass="29247">MANDDYDLEAQMGGLDLDSYPDALGEAQDYSQTQAEAFANAQAQAQADALAARQVQAESRSYLKSAARAVKNAVTRPTPDSTSKAEDVANVATTLTAFGATVKDYAGNVFGAEVALDVVNAATNLGTAVSEFYWGVEGGEARKNPYYFAANVTGSALGLARLGIDLSKQSGLENAKFGIDVAQMAVQVAKWGTKPSEKKAKGKEFESLSRQVSDLESQLSRASSRIGASAESSRSRVPAPRPPGRSKTAPVAGPSRNLPEQGESHRDKRDKKGKKKA</sequence>
<feature type="compositionally biased region" description="Low complexity" evidence="1">
    <location>
        <begin position="228"/>
        <end position="238"/>
    </location>
</feature>
<feature type="compositionally biased region" description="Basic residues" evidence="1">
    <location>
        <begin position="268"/>
        <end position="277"/>
    </location>
</feature>
<proteinExistence type="predicted"/>
<dbReference type="OrthoDB" id="10007113at2"/>
<accession>A0A4R0GHF7</accession>
<evidence type="ECO:0000313" key="2">
    <source>
        <dbReference type="EMBL" id="TCB96790.1"/>
    </source>
</evidence>
<organism evidence="2 3">
    <name type="scientific">Micromonospora zingiberis</name>
    <dbReference type="NCBI Taxonomy" id="2053011"/>
    <lineage>
        <taxon>Bacteria</taxon>
        <taxon>Bacillati</taxon>
        <taxon>Actinomycetota</taxon>
        <taxon>Actinomycetes</taxon>
        <taxon>Micromonosporales</taxon>
        <taxon>Micromonosporaceae</taxon>
        <taxon>Micromonospora</taxon>
    </lineage>
</organism>
<feature type="compositionally biased region" description="Basic and acidic residues" evidence="1">
    <location>
        <begin position="195"/>
        <end position="207"/>
    </location>
</feature>
<name>A0A4R0GHF7_9ACTN</name>
<gene>
    <name evidence="2" type="ORF">E0H26_14320</name>
</gene>